<dbReference type="Gene3D" id="3.30.1330.60">
    <property type="entry name" value="OmpA-like domain"/>
    <property type="match status" value="1"/>
</dbReference>
<feature type="compositionally biased region" description="Basic and acidic residues" evidence="3">
    <location>
        <begin position="335"/>
        <end position="344"/>
    </location>
</feature>
<dbReference type="InterPro" id="IPR051677">
    <property type="entry name" value="AfsR-DnrI-RedD_regulator"/>
</dbReference>
<comment type="subcellular location">
    <subcellularLocation>
        <location evidence="1">Membrane</location>
    </subcellularLocation>
</comment>
<evidence type="ECO:0000259" key="5">
    <source>
        <dbReference type="SMART" id="SM01043"/>
    </source>
</evidence>
<protein>
    <submittedName>
        <fullName evidence="6">OmpA family protein</fullName>
    </submittedName>
</protein>
<feature type="compositionally biased region" description="Polar residues" evidence="3">
    <location>
        <begin position="355"/>
        <end position="365"/>
    </location>
</feature>
<accession>A0ABX8BQ17</accession>
<sequence>MTRSPWSVAGEALFTVVMLVGPPFLATRMEWPLGEDTTWVWLLQYLRGGTVPSAAVIAASMVGLWGVWTFHLVIVALDIVAVVRGVVPRIGLVRLVWVLVAGGATATTTHTAALAAHTDTVAEAPVTPTTDPVQQPRNAGEEQVEKRGAIDRTRTLAGFGFDSVDLTPAMADSLEPTIGMIADFGHPDEPVVVTGHTDPIGDPRYNQALSEQRAQVVADHLAEHLDAEIRIEVRGSGAAQAPSDPGASYGEYRRVEISYTVQRPTPEPAPPVESVPGAPAEAAPVQERVEPDISATGHRFAGQDVVLVGAVSGAAGLGVGYAVGRRRGASAPGKPEADDGRSTGHEAPVADPATGDTSLPLSQGGSAPRDEAGPARGVIQKDGHMLFSDTVRVSGAGGLAFTGTHAARVLAATVTAHAPGPVVLTRAVAAAFTADGAPLEGARIVPDLHHAQLAVETELLSLARLLDEDDDDPAEPAVPARPVLVAVEADDLAAARGLPAELATAAGVVACVLGDTDRTGSVLDCEDAHQVRVRTRNGEATHDGALRHVSPPPGGEADDDQLPGTPEPAPDRAGDGPNRAGEGQPDAAAVPGREPHEADSQARVRVQLFAPQVMCEVNGRDVLQGTRSSTYTLLAVLALAPVSGVSRQELTQVLAPEMPEEQARRFRSNAISALRRAVRDALELGPETPVVENEKGRLRLQQEYFDIDVREFISLHDEVRSSDDSDEEDRLWKLVDLYRTDLLVDVQDEWFFERRREFQEIIADVYVRLLDYVENEEERIRLIDSALEMDSLNEVLHREKMKNYASLGRKDAVHRCFRMLESELRRCGAKPDPETRSLFESLVR</sequence>
<feature type="region of interest" description="Disordered" evidence="3">
    <location>
        <begin position="263"/>
        <end position="284"/>
    </location>
</feature>
<dbReference type="InterPro" id="IPR036737">
    <property type="entry name" value="OmpA-like_sf"/>
</dbReference>
<dbReference type="Gene3D" id="1.25.40.10">
    <property type="entry name" value="Tetratricopeptide repeat domain"/>
    <property type="match status" value="1"/>
</dbReference>
<feature type="transmembrane region" description="Helical" evidence="4">
    <location>
        <begin position="95"/>
        <end position="116"/>
    </location>
</feature>
<dbReference type="PRINTS" id="PR01021">
    <property type="entry name" value="OMPADOMAIN"/>
</dbReference>
<organism evidence="6 7">
    <name type="scientific">Nocardiopsis changdeensis</name>
    <dbReference type="NCBI Taxonomy" id="2831969"/>
    <lineage>
        <taxon>Bacteria</taxon>
        <taxon>Bacillati</taxon>
        <taxon>Actinomycetota</taxon>
        <taxon>Actinomycetes</taxon>
        <taxon>Streptosporangiales</taxon>
        <taxon>Nocardiopsidaceae</taxon>
        <taxon>Nocardiopsis</taxon>
    </lineage>
</organism>
<evidence type="ECO:0000256" key="3">
    <source>
        <dbReference type="SAM" id="MobiDB-lite"/>
    </source>
</evidence>
<feature type="compositionally biased region" description="Basic and acidic residues" evidence="3">
    <location>
        <begin position="139"/>
        <end position="148"/>
    </location>
</feature>
<dbReference type="PANTHER" id="PTHR35807">
    <property type="entry name" value="TRANSCRIPTIONAL REGULATOR REDD-RELATED"/>
    <property type="match status" value="1"/>
</dbReference>
<dbReference type="Proteomes" id="UP000676079">
    <property type="component" value="Chromosome"/>
</dbReference>
<dbReference type="SUPFAM" id="SSF103088">
    <property type="entry name" value="OmpA-like"/>
    <property type="match status" value="1"/>
</dbReference>
<dbReference type="Pfam" id="PF00691">
    <property type="entry name" value="OmpA"/>
    <property type="match status" value="1"/>
</dbReference>
<feature type="compositionally biased region" description="Basic and acidic residues" evidence="3">
    <location>
        <begin position="535"/>
        <end position="546"/>
    </location>
</feature>
<keyword evidence="2 4" id="KW-0472">Membrane</keyword>
<dbReference type="SMART" id="SM01043">
    <property type="entry name" value="BTAD"/>
    <property type="match status" value="1"/>
</dbReference>
<feature type="region of interest" description="Disordered" evidence="3">
    <location>
        <begin position="325"/>
        <end position="376"/>
    </location>
</feature>
<dbReference type="SUPFAM" id="SSF48452">
    <property type="entry name" value="TPR-like"/>
    <property type="match status" value="1"/>
</dbReference>
<keyword evidence="4" id="KW-0812">Transmembrane</keyword>
<feature type="transmembrane region" description="Helical" evidence="4">
    <location>
        <begin position="6"/>
        <end position="26"/>
    </location>
</feature>
<feature type="domain" description="Bacterial transcriptional activator" evidence="5">
    <location>
        <begin position="707"/>
        <end position="843"/>
    </location>
</feature>
<evidence type="ECO:0000256" key="1">
    <source>
        <dbReference type="ARBA" id="ARBA00004370"/>
    </source>
</evidence>
<evidence type="ECO:0000313" key="7">
    <source>
        <dbReference type="Proteomes" id="UP000676079"/>
    </source>
</evidence>
<keyword evidence="4" id="KW-1133">Transmembrane helix</keyword>
<feature type="region of interest" description="Disordered" evidence="3">
    <location>
        <begin position="535"/>
        <end position="600"/>
    </location>
</feature>
<feature type="compositionally biased region" description="Low complexity" evidence="3">
    <location>
        <begin position="120"/>
        <end position="136"/>
    </location>
</feature>
<evidence type="ECO:0000313" key="6">
    <source>
        <dbReference type="EMBL" id="QUX24161.1"/>
    </source>
</evidence>
<dbReference type="InterPro" id="IPR036388">
    <property type="entry name" value="WH-like_DNA-bd_sf"/>
</dbReference>
<dbReference type="Pfam" id="PF03704">
    <property type="entry name" value="BTAD"/>
    <property type="match status" value="1"/>
</dbReference>
<reference evidence="6 7" key="1">
    <citation type="submission" date="2021-05" db="EMBL/GenBank/DDBJ databases">
        <title>Direct Submission.</title>
        <authorList>
            <person name="Li K."/>
            <person name="Gao J."/>
        </authorList>
    </citation>
    <scope>NUCLEOTIDE SEQUENCE [LARGE SCALE GENOMIC DNA]</scope>
    <source>
        <strain evidence="6 7">Mg02</strain>
    </source>
</reference>
<feature type="transmembrane region" description="Helical" evidence="4">
    <location>
        <begin position="65"/>
        <end position="83"/>
    </location>
</feature>
<dbReference type="InterPro" id="IPR011990">
    <property type="entry name" value="TPR-like_helical_dom_sf"/>
</dbReference>
<proteinExistence type="predicted"/>
<gene>
    <name evidence="6" type="ORF">KGD84_07620</name>
</gene>
<dbReference type="Gene3D" id="1.10.10.10">
    <property type="entry name" value="Winged helix-like DNA-binding domain superfamily/Winged helix DNA-binding domain"/>
    <property type="match status" value="1"/>
</dbReference>
<evidence type="ECO:0000256" key="2">
    <source>
        <dbReference type="ARBA" id="ARBA00023136"/>
    </source>
</evidence>
<dbReference type="InterPro" id="IPR006665">
    <property type="entry name" value="OmpA-like"/>
</dbReference>
<feature type="region of interest" description="Disordered" evidence="3">
    <location>
        <begin position="120"/>
        <end position="148"/>
    </location>
</feature>
<dbReference type="InterPro" id="IPR006664">
    <property type="entry name" value="OMP_bac"/>
</dbReference>
<dbReference type="InterPro" id="IPR005158">
    <property type="entry name" value="BTAD"/>
</dbReference>
<evidence type="ECO:0000256" key="4">
    <source>
        <dbReference type="SAM" id="Phobius"/>
    </source>
</evidence>
<dbReference type="CDD" id="cd07185">
    <property type="entry name" value="OmpA_C-like"/>
    <property type="match status" value="1"/>
</dbReference>
<dbReference type="RefSeq" id="WP_220559558.1">
    <property type="nucleotide sequence ID" value="NZ_CP074133.1"/>
</dbReference>
<keyword evidence="7" id="KW-1185">Reference proteome</keyword>
<name>A0ABX8BQ17_9ACTN</name>
<dbReference type="EMBL" id="CP074133">
    <property type="protein sequence ID" value="QUX24161.1"/>
    <property type="molecule type" value="Genomic_DNA"/>
</dbReference>